<proteinExistence type="predicted"/>
<reference evidence="2 3" key="1">
    <citation type="journal article" date="2019" name="Nat. Ecol. Evol.">
        <title>Megaphylogeny resolves global patterns of mushroom evolution.</title>
        <authorList>
            <person name="Varga T."/>
            <person name="Krizsan K."/>
            <person name="Foldi C."/>
            <person name="Dima B."/>
            <person name="Sanchez-Garcia M."/>
            <person name="Sanchez-Ramirez S."/>
            <person name="Szollosi G.J."/>
            <person name="Szarkandi J.G."/>
            <person name="Papp V."/>
            <person name="Albert L."/>
            <person name="Andreopoulos W."/>
            <person name="Angelini C."/>
            <person name="Antonin V."/>
            <person name="Barry K.W."/>
            <person name="Bougher N.L."/>
            <person name="Buchanan P."/>
            <person name="Buyck B."/>
            <person name="Bense V."/>
            <person name="Catcheside P."/>
            <person name="Chovatia M."/>
            <person name="Cooper J."/>
            <person name="Damon W."/>
            <person name="Desjardin D."/>
            <person name="Finy P."/>
            <person name="Geml J."/>
            <person name="Haridas S."/>
            <person name="Hughes K."/>
            <person name="Justo A."/>
            <person name="Karasinski D."/>
            <person name="Kautmanova I."/>
            <person name="Kiss B."/>
            <person name="Kocsube S."/>
            <person name="Kotiranta H."/>
            <person name="LaButti K.M."/>
            <person name="Lechner B.E."/>
            <person name="Liimatainen K."/>
            <person name="Lipzen A."/>
            <person name="Lukacs Z."/>
            <person name="Mihaltcheva S."/>
            <person name="Morgado L.N."/>
            <person name="Niskanen T."/>
            <person name="Noordeloos M.E."/>
            <person name="Ohm R.A."/>
            <person name="Ortiz-Santana B."/>
            <person name="Ovrebo C."/>
            <person name="Racz N."/>
            <person name="Riley R."/>
            <person name="Savchenko A."/>
            <person name="Shiryaev A."/>
            <person name="Soop K."/>
            <person name="Spirin V."/>
            <person name="Szebenyi C."/>
            <person name="Tomsovsky M."/>
            <person name="Tulloss R.E."/>
            <person name="Uehling J."/>
            <person name="Grigoriev I.V."/>
            <person name="Vagvolgyi C."/>
            <person name="Papp T."/>
            <person name="Martin F.M."/>
            <person name="Miettinen O."/>
            <person name="Hibbett D.S."/>
            <person name="Nagy L.G."/>
        </authorList>
    </citation>
    <scope>NUCLEOTIDE SEQUENCE [LARGE SCALE GENOMIC DNA]</scope>
    <source>
        <strain evidence="2 3">CBS 309.79</strain>
    </source>
</reference>
<organism evidence="2 3">
    <name type="scientific">Pterulicium gracile</name>
    <dbReference type="NCBI Taxonomy" id="1884261"/>
    <lineage>
        <taxon>Eukaryota</taxon>
        <taxon>Fungi</taxon>
        <taxon>Dikarya</taxon>
        <taxon>Basidiomycota</taxon>
        <taxon>Agaricomycotina</taxon>
        <taxon>Agaricomycetes</taxon>
        <taxon>Agaricomycetidae</taxon>
        <taxon>Agaricales</taxon>
        <taxon>Pleurotineae</taxon>
        <taxon>Pterulaceae</taxon>
        <taxon>Pterulicium</taxon>
    </lineage>
</organism>
<feature type="region of interest" description="Disordered" evidence="1">
    <location>
        <begin position="58"/>
        <end position="82"/>
    </location>
</feature>
<keyword evidence="3" id="KW-1185">Reference proteome</keyword>
<evidence type="ECO:0000256" key="1">
    <source>
        <dbReference type="SAM" id="MobiDB-lite"/>
    </source>
</evidence>
<accession>A0A5C3QFG4</accession>
<gene>
    <name evidence="2" type="ORF">BDV98DRAFT_575137</name>
</gene>
<sequence>MAPKLTSAALLLSGAYISLYISTSAHDLILRHILAIIAQAHAAPAAAELTTIMGESPPDTAIAAHHHTPLHSRGQRERRDDLREESRVYRYGILDSISLLRGQWLGPKLGTYGREGWLTV</sequence>
<dbReference type="Proteomes" id="UP000305067">
    <property type="component" value="Unassembled WGS sequence"/>
</dbReference>
<evidence type="ECO:0000313" key="3">
    <source>
        <dbReference type="Proteomes" id="UP000305067"/>
    </source>
</evidence>
<evidence type="ECO:0000313" key="2">
    <source>
        <dbReference type="EMBL" id="TFK97073.1"/>
    </source>
</evidence>
<dbReference type="AlphaFoldDB" id="A0A5C3QFG4"/>
<name>A0A5C3QFG4_9AGAR</name>
<protein>
    <submittedName>
        <fullName evidence="2">Uncharacterized protein</fullName>
    </submittedName>
</protein>
<dbReference type="EMBL" id="ML178851">
    <property type="protein sequence ID" value="TFK97073.1"/>
    <property type="molecule type" value="Genomic_DNA"/>
</dbReference>